<dbReference type="EMBL" id="JAHXZJ010002237">
    <property type="protein sequence ID" value="KAH0546086.1"/>
    <property type="molecule type" value="Genomic_DNA"/>
</dbReference>
<reference evidence="3 4" key="1">
    <citation type="journal article" date="2021" name="J. Hered.">
        <title>A chromosome-level genome assembly of the parasitoid wasp, Cotesia glomerata (Hymenoptera: Braconidae).</title>
        <authorList>
            <person name="Pinto B.J."/>
            <person name="Weis J.J."/>
            <person name="Gamble T."/>
            <person name="Ode P.J."/>
            <person name="Paul R."/>
            <person name="Zaspel J.M."/>
        </authorList>
    </citation>
    <scope>NUCLEOTIDE SEQUENCE [LARGE SCALE GENOMIC DNA]</scope>
    <source>
        <strain evidence="3">CgM1</strain>
    </source>
</reference>
<accession>A0AAV7I7C7</accession>
<protein>
    <submittedName>
        <fullName evidence="3">Uncharacterized protein</fullName>
    </submittedName>
</protein>
<evidence type="ECO:0000313" key="4">
    <source>
        <dbReference type="Proteomes" id="UP000826195"/>
    </source>
</evidence>
<feature type="region of interest" description="Disordered" evidence="1">
    <location>
        <begin position="198"/>
        <end position="217"/>
    </location>
</feature>
<evidence type="ECO:0000313" key="3">
    <source>
        <dbReference type="EMBL" id="KAH0546086.1"/>
    </source>
</evidence>
<comment type="caution">
    <text evidence="3">The sequence shown here is derived from an EMBL/GenBank/DDBJ whole genome shotgun (WGS) entry which is preliminary data.</text>
</comment>
<keyword evidence="2" id="KW-0812">Transmembrane</keyword>
<gene>
    <name evidence="3" type="ORF">KQX54_006428</name>
</gene>
<keyword evidence="4" id="KW-1185">Reference proteome</keyword>
<proteinExistence type="predicted"/>
<evidence type="ECO:0000256" key="1">
    <source>
        <dbReference type="SAM" id="MobiDB-lite"/>
    </source>
</evidence>
<organism evidence="3 4">
    <name type="scientific">Cotesia glomerata</name>
    <name type="common">Lepidopteran parasitic wasp</name>
    <name type="synonym">Apanteles glomeratus</name>
    <dbReference type="NCBI Taxonomy" id="32391"/>
    <lineage>
        <taxon>Eukaryota</taxon>
        <taxon>Metazoa</taxon>
        <taxon>Ecdysozoa</taxon>
        <taxon>Arthropoda</taxon>
        <taxon>Hexapoda</taxon>
        <taxon>Insecta</taxon>
        <taxon>Pterygota</taxon>
        <taxon>Neoptera</taxon>
        <taxon>Endopterygota</taxon>
        <taxon>Hymenoptera</taxon>
        <taxon>Apocrita</taxon>
        <taxon>Ichneumonoidea</taxon>
        <taxon>Braconidae</taxon>
        <taxon>Microgastrinae</taxon>
        <taxon>Cotesia</taxon>
    </lineage>
</organism>
<dbReference type="Proteomes" id="UP000826195">
    <property type="component" value="Unassembled WGS sequence"/>
</dbReference>
<name>A0AAV7I7C7_COTGL</name>
<sequence length="350" mass="40281">MVDEFRQSKCPRDISNRNWSLVSVLWSRALGPSNLILYPTSYFRKEVVCQPGIHSCQLAPPNACISLLMSDSLLVSCTGFCFYSSFFLPQSGTLNPSLSWRTRTSSMILLYAYCHSVLFCSMLLLLSLYVISPLDTYAFITLSMIITSHRRNLPSLACVDEILPRGVLQEQFVGDIESDEVDLVPEFDEGFDRTDFKTEFSPSPNLENPEPPLRNNNETIDATTVDSTLPRARTNNDTVVLAVLFVVKPADCCPPPRRQEFEPSETTDTEINYTDEPYEDETWKMQRKSYRKKKHIHKQLSQHHHVITDSEEHGVDDYRINKPLRESHRWVDHNESSITHEYKQSWESAF</sequence>
<keyword evidence="2" id="KW-0472">Membrane</keyword>
<keyword evidence="2" id="KW-1133">Transmembrane helix</keyword>
<feature type="compositionally biased region" description="Low complexity" evidence="1">
    <location>
        <begin position="201"/>
        <end position="217"/>
    </location>
</feature>
<dbReference type="AlphaFoldDB" id="A0AAV7I7C7"/>
<feature type="transmembrane region" description="Helical" evidence="2">
    <location>
        <begin position="108"/>
        <end position="131"/>
    </location>
</feature>
<evidence type="ECO:0000256" key="2">
    <source>
        <dbReference type="SAM" id="Phobius"/>
    </source>
</evidence>